<dbReference type="STRING" id="1090615.SAMN04515671_0474"/>
<dbReference type="AlphaFoldDB" id="A0A1H0IEB0"/>
<evidence type="ECO:0000259" key="3">
    <source>
        <dbReference type="Pfam" id="PF13231"/>
    </source>
</evidence>
<feature type="transmembrane region" description="Helical" evidence="2">
    <location>
        <begin position="198"/>
        <end position="216"/>
    </location>
</feature>
<dbReference type="Pfam" id="PF13231">
    <property type="entry name" value="PMT_2"/>
    <property type="match status" value="1"/>
</dbReference>
<dbReference type="OrthoDB" id="4082158at2"/>
<reference evidence="4 5" key="1">
    <citation type="submission" date="2016-10" db="EMBL/GenBank/DDBJ databases">
        <authorList>
            <person name="de Groot N.N."/>
        </authorList>
    </citation>
    <scope>NUCLEOTIDE SEQUENCE [LARGE SCALE GENOMIC DNA]</scope>
    <source>
        <strain evidence="5">P4-7,KCTC 19426,CECT 7604</strain>
    </source>
</reference>
<dbReference type="EMBL" id="LT629710">
    <property type="protein sequence ID" value="SDO29809.1"/>
    <property type="molecule type" value="Genomic_DNA"/>
</dbReference>
<feature type="transmembrane region" description="Helical" evidence="2">
    <location>
        <begin position="357"/>
        <end position="375"/>
    </location>
</feature>
<dbReference type="RefSeq" id="WP_157695125.1">
    <property type="nucleotide sequence ID" value="NZ_LT629710.1"/>
</dbReference>
<feature type="transmembrane region" description="Helical" evidence="2">
    <location>
        <begin position="255"/>
        <end position="278"/>
    </location>
</feature>
<keyword evidence="2" id="KW-0472">Membrane</keyword>
<feature type="transmembrane region" description="Helical" evidence="2">
    <location>
        <begin position="121"/>
        <end position="141"/>
    </location>
</feature>
<organism evidence="4 5">
    <name type="scientific">Nakamurella panacisegetis</name>
    <dbReference type="NCBI Taxonomy" id="1090615"/>
    <lineage>
        <taxon>Bacteria</taxon>
        <taxon>Bacillati</taxon>
        <taxon>Actinomycetota</taxon>
        <taxon>Actinomycetes</taxon>
        <taxon>Nakamurellales</taxon>
        <taxon>Nakamurellaceae</taxon>
        <taxon>Nakamurella</taxon>
    </lineage>
</organism>
<proteinExistence type="predicted"/>
<dbReference type="InterPro" id="IPR038731">
    <property type="entry name" value="RgtA/B/C-like"/>
</dbReference>
<feature type="region of interest" description="Disordered" evidence="1">
    <location>
        <begin position="388"/>
        <end position="411"/>
    </location>
</feature>
<feature type="transmembrane region" description="Helical" evidence="2">
    <location>
        <begin position="161"/>
        <end position="191"/>
    </location>
</feature>
<evidence type="ECO:0000313" key="4">
    <source>
        <dbReference type="EMBL" id="SDO29809.1"/>
    </source>
</evidence>
<feature type="transmembrane region" description="Helical" evidence="2">
    <location>
        <begin position="284"/>
        <end position="303"/>
    </location>
</feature>
<keyword evidence="5" id="KW-1185">Reference proteome</keyword>
<keyword evidence="2" id="KW-0812">Transmembrane</keyword>
<protein>
    <recommendedName>
        <fullName evidence="3">Glycosyltransferase RgtA/B/C/D-like domain-containing protein</fullName>
    </recommendedName>
</protein>
<sequence length="411" mass="44533">MISVRAARRGVLAFAAVALVIKLVLAATTYGTNDIGHWGDFLAGVRQAGPVGIYGLTFRLSFYNHPPLVGYLLQFVNLISGTGIPYRFTIRALASLADVGSAFLVFELLRRRMPLRRAQFGAIGVAVSPVLILVSGFHGNTDPTFVAFVLLSTYLLADRRMPIAAGAAIAIAIGIKIVPMVVIPALLVFALRRGRREVLRFIAGFLVTFGVTWGPALLLEFTPLRTNVIGYAGFFRSPWGIAQIGHWLGDPGWVAWYAGSGRILVVVICAVVPAVAVWRRPEVVATAIGWSLVAFLALAPTWAVQYMVWPMAASYLIGIGWATVYNATAGIILFMIYNRWSGGLPWYKASATFVVPQYELIAMLVPWLVLVVLGIRGTIRLIPRAPAGPGGTSAEVTPQGKHARPLERKEL</sequence>
<feature type="domain" description="Glycosyltransferase RgtA/B/C/D-like" evidence="3">
    <location>
        <begin position="64"/>
        <end position="200"/>
    </location>
</feature>
<evidence type="ECO:0000313" key="5">
    <source>
        <dbReference type="Proteomes" id="UP000198741"/>
    </source>
</evidence>
<feature type="transmembrane region" description="Helical" evidence="2">
    <location>
        <begin position="315"/>
        <end position="337"/>
    </location>
</feature>
<keyword evidence="2" id="KW-1133">Transmembrane helix</keyword>
<name>A0A1H0IEB0_9ACTN</name>
<evidence type="ECO:0000256" key="1">
    <source>
        <dbReference type="SAM" id="MobiDB-lite"/>
    </source>
</evidence>
<dbReference type="Proteomes" id="UP000198741">
    <property type="component" value="Chromosome I"/>
</dbReference>
<accession>A0A1H0IEB0</accession>
<evidence type="ECO:0000256" key="2">
    <source>
        <dbReference type="SAM" id="Phobius"/>
    </source>
</evidence>
<gene>
    <name evidence="4" type="ORF">SAMN04515671_0474</name>
</gene>